<feature type="compositionally biased region" description="Polar residues" evidence="1">
    <location>
        <begin position="125"/>
        <end position="141"/>
    </location>
</feature>
<dbReference type="EMBL" id="CP047901">
    <property type="protein sequence ID" value="QHO63252.1"/>
    <property type="molecule type" value="Genomic_DNA"/>
</dbReference>
<sequence length="141" mass="15141">MASKKKSKSQGLLIVGVFTLLAVGSWVGFDIYRGLTNTTLTEVQQKQIRPLRVSVDEEMVGKLRSRRRIEDFYLNSVESRAVPSEKMGGVGEVSEASQSGVVTETEEAGGVQELVLDLEEGTGTSGSAELSSQEATESANN</sequence>
<feature type="region of interest" description="Disordered" evidence="1">
    <location>
        <begin position="84"/>
        <end position="141"/>
    </location>
</feature>
<organism evidence="3 4">
    <name type="scientific">Candidatus Chazhemtobacterium aquaticus</name>
    <dbReference type="NCBI Taxonomy" id="2715735"/>
    <lineage>
        <taxon>Bacteria</taxon>
        <taxon>Candidatus Chazhemtobacteraceae</taxon>
        <taxon>Candidatus Chazhemtobacterium</taxon>
    </lineage>
</organism>
<evidence type="ECO:0000256" key="2">
    <source>
        <dbReference type="SAM" id="Phobius"/>
    </source>
</evidence>
<name>A0A857NBF2_9BACT</name>
<reference evidence="4" key="1">
    <citation type="journal article" date="2020" name="Microorganisms">
        <title>Complete Genome of a Member of a New Bacterial Lineage in the Microgenomates Group Reveals an Unusual Nucleotide Composition Disparity Between Two Strands of DNA and Limited Metabolic Potential.</title>
        <authorList>
            <person name="Kadnikov V.V."/>
            <person name="Mardanov A.V."/>
            <person name="Beletsky A.V."/>
            <person name="Karnachuk O.V."/>
            <person name="Ravin N.V."/>
        </authorList>
    </citation>
    <scope>NUCLEOTIDE SEQUENCE [LARGE SCALE GENOMIC DNA]</scope>
</reference>
<gene>
    <name evidence="3" type="ORF">MICH65_0271</name>
</gene>
<protein>
    <submittedName>
        <fullName evidence="3">Uncharacterized protein</fullName>
    </submittedName>
</protein>
<keyword evidence="2" id="KW-0472">Membrane</keyword>
<proteinExistence type="predicted"/>
<accession>A0A857NBF2</accession>
<dbReference type="Proteomes" id="UP000463983">
    <property type="component" value="Chromosome"/>
</dbReference>
<dbReference type="AlphaFoldDB" id="A0A857NBF2"/>
<feature type="transmembrane region" description="Helical" evidence="2">
    <location>
        <begin position="12"/>
        <end position="29"/>
    </location>
</feature>
<evidence type="ECO:0000313" key="3">
    <source>
        <dbReference type="EMBL" id="QHO63252.1"/>
    </source>
</evidence>
<dbReference type="RefSeq" id="WP_161931638.1">
    <property type="nucleotide sequence ID" value="NZ_CP047901.1"/>
</dbReference>
<keyword evidence="4" id="KW-1185">Reference proteome</keyword>
<dbReference type="KEGG" id="caqa:MICH65_0271"/>
<evidence type="ECO:0000256" key="1">
    <source>
        <dbReference type="SAM" id="MobiDB-lite"/>
    </source>
</evidence>
<keyword evidence="2" id="KW-0812">Transmembrane</keyword>
<keyword evidence="2" id="KW-1133">Transmembrane helix</keyword>
<evidence type="ECO:0000313" key="4">
    <source>
        <dbReference type="Proteomes" id="UP000463983"/>
    </source>
</evidence>